<dbReference type="eggNOG" id="ENOG502SQAQ">
    <property type="taxonomic scope" value="Eukaryota"/>
</dbReference>
<feature type="compositionally biased region" description="Polar residues" evidence="1">
    <location>
        <begin position="268"/>
        <end position="277"/>
    </location>
</feature>
<dbReference type="Gene3D" id="3.30.710.10">
    <property type="entry name" value="Potassium Channel Kv1.1, Chain A"/>
    <property type="match status" value="1"/>
</dbReference>
<evidence type="ECO:0000256" key="1">
    <source>
        <dbReference type="SAM" id="MobiDB-lite"/>
    </source>
</evidence>
<sequence length="652" mass="75712">MGRAGLEETQPHAPLVRIAAKALADKEIPIVEYGQQIQWRHGDPVGLLLVEWAVPDALLSVASQILSDCGFPRGPSDIRFTDRYKKWEQAAMIHPLFGSPVYIYPLSFVGLALEDTVEVPAAFDHTLRILTPKPRVYMQSLICHLLSHPVRDKFRDRVEGDLLSFISFHILGEEPLDTKHGDWEDKESEEHFKKRLGEAVREMKTWGWDADEDEVSFFLFPFSLLLAVFSISFISPPTPSYCLWAYKSPAVSADLMFLFRLFTTPSNTTQMQSTQTPPEKPGAIPVTENGNRTITVNEYETIWGVGSKKERLLKQSETFDVDSKILIENSSYFSSMFRGRWRENSTPIVLEDTRPRSMEIWLRAFHGSLDGLPLESVTIEETWHLVATADKYCFSLEELSTWFRQWFDLQQKKDERGEYDDLDDNEFEKRLLYPCFKFDCAAGFQTITKQLVYDVDGHIEERNPTRVLQMHLPSRVIQQLNVARGRLRAILHRDLFEQIKLIVDYDSCACKALTVYHYEHELRRIGIWPLEETAWKLSINTLLERLGRFDEERMRKRIAEGLGEKRLCRLCNQSLGQVVKKAADVVRKYFDGLCLDCMDTSKSMTGLKEYHDDYWRHNEVRDRYDSLCRIRHGEPTWYFSFMGRRERSSLAG</sequence>
<reference evidence="3" key="1">
    <citation type="submission" date="2005-09" db="EMBL/GenBank/DDBJ databases">
        <title>Annotation of the Aspergillus terreus NIH2624 genome.</title>
        <authorList>
            <person name="Birren B.W."/>
            <person name="Lander E.S."/>
            <person name="Galagan J.E."/>
            <person name="Nusbaum C."/>
            <person name="Devon K."/>
            <person name="Henn M."/>
            <person name="Ma L.-J."/>
            <person name="Jaffe D.B."/>
            <person name="Butler J."/>
            <person name="Alvarez P."/>
            <person name="Gnerre S."/>
            <person name="Grabherr M."/>
            <person name="Kleber M."/>
            <person name="Mauceli E.W."/>
            <person name="Brockman W."/>
            <person name="Rounsley S."/>
            <person name="Young S.K."/>
            <person name="LaButti K."/>
            <person name="Pushparaj V."/>
            <person name="DeCaprio D."/>
            <person name="Crawford M."/>
            <person name="Koehrsen M."/>
            <person name="Engels R."/>
            <person name="Montgomery P."/>
            <person name="Pearson M."/>
            <person name="Howarth C."/>
            <person name="Larson L."/>
            <person name="Luoma S."/>
            <person name="White J."/>
            <person name="Alvarado L."/>
            <person name="Kodira C.D."/>
            <person name="Zeng Q."/>
            <person name="Oleary S."/>
            <person name="Yandava C."/>
            <person name="Denning D.W."/>
            <person name="Nierman W.C."/>
            <person name="Milne T."/>
            <person name="Madden K."/>
        </authorList>
    </citation>
    <scope>NUCLEOTIDE SEQUENCE [LARGE SCALE GENOMIC DNA]</scope>
    <source>
        <strain evidence="3">NIH 2624 / FGSC A1156</strain>
    </source>
</reference>
<evidence type="ECO:0008006" key="4">
    <source>
        <dbReference type="Google" id="ProtNLM"/>
    </source>
</evidence>
<feature type="region of interest" description="Disordered" evidence="1">
    <location>
        <begin position="268"/>
        <end position="288"/>
    </location>
</feature>
<dbReference type="AlphaFoldDB" id="Q0CAU7"/>
<dbReference type="Proteomes" id="UP000007963">
    <property type="component" value="Unassembled WGS sequence"/>
</dbReference>
<proteinExistence type="predicted"/>
<gene>
    <name evidence="2" type="ORF">ATEG_09187</name>
</gene>
<dbReference type="RefSeq" id="XP_001217809.1">
    <property type="nucleotide sequence ID" value="XM_001217808.1"/>
</dbReference>
<dbReference type="STRING" id="341663.Q0CAU7"/>
<evidence type="ECO:0000313" key="3">
    <source>
        <dbReference type="Proteomes" id="UP000007963"/>
    </source>
</evidence>
<accession>Q0CAU7</accession>
<dbReference type="EMBL" id="CH476607">
    <property type="protein sequence ID" value="EAU30324.1"/>
    <property type="molecule type" value="Genomic_DNA"/>
</dbReference>
<dbReference type="HOGENOM" id="CLU_420321_0_0_1"/>
<dbReference type="OrthoDB" id="4202165at2759"/>
<organism evidence="2 3">
    <name type="scientific">Aspergillus terreus (strain NIH 2624 / FGSC A1156)</name>
    <dbReference type="NCBI Taxonomy" id="341663"/>
    <lineage>
        <taxon>Eukaryota</taxon>
        <taxon>Fungi</taxon>
        <taxon>Dikarya</taxon>
        <taxon>Ascomycota</taxon>
        <taxon>Pezizomycotina</taxon>
        <taxon>Eurotiomycetes</taxon>
        <taxon>Eurotiomycetidae</taxon>
        <taxon>Eurotiales</taxon>
        <taxon>Aspergillaceae</taxon>
        <taxon>Aspergillus</taxon>
        <taxon>Aspergillus subgen. Circumdati</taxon>
    </lineage>
</organism>
<evidence type="ECO:0000313" key="2">
    <source>
        <dbReference type="EMBL" id="EAU30324.1"/>
    </source>
</evidence>
<protein>
    <recommendedName>
        <fullName evidence="4">BTB domain-containing protein</fullName>
    </recommendedName>
</protein>
<dbReference type="VEuPathDB" id="FungiDB:ATEG_09187"/>
<dbReference type="GeneID" id="4353916"/>
<dbReference type="InterPro" id="IPR011333">
    <property type="entry name" value="SKP1/BTB/POZ_sf"/>
</dbReference>
<name>Q0CAU7_ASPTN</name>